<name>A0A5B7JJ44_PORTR</name>
<organism evidence="2 3">
    <name type="scientific">Portunus trituberculatus</name>
    <name type="common">Swimming crab</name>
    <name type="synonym">Neptunus trituberculatus</name>
    <dbReference type="NCBI Taxonomy" id="210409"/>
    <lineage>
        <taxon>Eukaryota</taxon>
        <taxon>Metazoa</taxon>
        <taxon>Ecdysozoa</taxon>
        <taxon>Arthropoda</taxon>
        <taxon>Crustacea</taxon>
        <taxon>Multicrustacea</taxon>
        <taxon>Malacostraca</taxon>
        <taxon>Eumalacostraca</taxon>
        <taxon>Eucarida</taxon>
        <taxon>Decapoda</taxon>
        <taxon>Pleocyemata</taxon>
        <taxon>Brachyura</taxon>
        <taxon>Eubrachyura</taxon>
        <taxon>Portunoidea</taxon>
        <taxon>Portunidae</taxon>
        <taxon>Portuninae</taxon>
        <taxon>Portunus</taxon>
    </lineage>
</organism>
<evidence type="ECO:0000256" key="1">
    <source>
        <dbReference type="SAM" id="MobiDB-lite"/>
    </source>
</evidence>
<feature type="region of interest" description="Disordered" evidence="1">
    <location>
        <begin position="1"/>
        <end position="89"/>
    </location>
</feature>
<comment type="caution">
    <text evidence="2">The sequence shown here is derived from an EMBL/GenBank/DDBJ whole genome shotgun (WGS) entry which is preliminary data.</text>
</comment>
<feature type="compositionally biased region" description="Polar residues" evidence="1">
    <location>
        <begin position="77"/>
        <end position="89"/>
    </location>
</feature>
<accession>A0A5B7JJ44</accession>
<evidence type="ECO:0000313" key="2">
    <source>
        <dbReference type="EMBL" id="MPC94306.1"/>
    </source>
</evidence>
<feature type="compositionally biased region" description="Basic and acidic residues" evidence="1">
    <location>
        <begin position="1"/>
        <end position="11"/>
    </location>
</feature>
<protein>
    <submittedName>
        <fullName evidence="2">Uncharacterized protein</fullName>
    </submittedName>
</protein>
<feature type="compositionally biased region" description="Basic and acidic residues" evidence="1">
    <location>
        <begin position="53"/>
        <end position="69"/>
    </location>
</feature>
<dbReference type="AlphaFoldDB" id="A0A5B7JJ44"/>
<sequence length="244" mass="26923">MSIERTKRGFDQDSDDEASPPAKCQAPDMPSEPQPSTSKQSSDDDSFQLQGREYLRARKSRLEEKKKQESNPPPTQPKEQATSRQQSSDVPRILVPATSGFQSPVDVAEDLEATLNLRGKLPMKFLHSGQVLLSPPTMALHDAIMSVKNIIGKQITLQSTVSSNVTKGVLKYPLLMPLSIVQRHPQVLSVERLSLRDGESTRQLLGRVPLGTVRRTVWHTSPESGGTSIQLALWKLAGPCAPRR</sequence>
<dbReference type="EMBL" id="VSRR010098005">
    <property type="protein sequence ID" value="MPC94306.1"/>
    <property type="molecule type" value="Genomic_DNA"/>
</dbReference>
<reference evidence="2 3" key="1">
    <citation type="submission" date="2019-05" db="EMBL/GenBank/DDBJ databases">
        <title>Another draft genome of Portunus trituberculatus and its Hox gene families provides insights of decapod evolution.</title>
        <authorList>
            <person name="Jeong J.-H."/>
            <person name="Song I."/>
            <person name="Kim S."/>
            <person name="Choi T."/>
            <person name="Kim D."/>
            <person name="Ryu S."/>
            <person name="Kim W."/>
        </authorList>
    </citation>
    <scope>NUCLEOTIDE SEQUENCE [LARGE SCALE GENOMIC DNA]</scope>
    <source>
        <tissue evidence="2">Muscle</tissue>
    </source>
</reference>
<evidence type="ECO:0000313" key="3">
    <source>
        <dbReference type="Proteomes" id="UP000324222"/>
    </source>
</evidence>
<proteinExistence type="predicted"/>
<keyword evidence="3" id="KW-1185">Reference proteome</keyword>
<gene>
    <name evidence="2" type="ORF">E2C01_089470</name>
</gene>
<dbReference type="Proteomes" id="UP000324222">
    <property type="component" value="Unassembled WGS sequence"/>
</dbReference>